<protein>
    <submittedName>
        <fullName evidence="1">Uncharacterized protein</fullName>
    </submittedName>
</protein>
<evidence type="ECO:0000313" key="2">
    <source>
        <dbReference type="Proteomes" id="UP000034325"/>
    </source>
</evidence>
<dbReference type="Proteomes" id="UP000034325">
    <property type="component" value="Unassembled WGS sequence"/>
</dbReference>
<reference evidence="1 2" key="1">
    <citation type="journal article" date="2015" name="Nature">
        <title>rRNA introns, odd ribosomes, and small enigmatic genomes across a large radiation of phyla.</title>
        <authorList>
            <person name="Brown C.T."/>
            <person name="Hug L.A."/>
            <person name="Thomas B.C."/>
            <person name="Sharon I."/>
            <person name="Castelle C.J."/>
            <person name="Singh A."/>
            <person name="Wilkins M.J."/>
            <person name="Williams K.H."/>
            <person name="Banfield J.F."/>
        </authorList>
    </citation>
    <scope>NUCLEOTIDE SEQUENCE [LARGE SCALE GENOMIC DNA]</scope>
</reference>
<comment type="caution">
    <text evidence="1">The sequence shown here is derived from an EMBL/GenBank/DDBJ whole genome shotgun (WGS) entry which is preliminary data.</text>
</comment>
<proteinExistence type="predicted"/>
<sequence>MYGDFSHIQWLFNTYSKKQIKKVFLEKPQKIYTKPALNYISKYILELKNHPSFNKYVSTIYKNS</sequence>
<evidence type="ECO:0000313" key="1">
    <source>
        <dbReference type="EMBL" id="KKQ97397.1"/>
    </source>
</evidence>
<name>A0A0G0M279_9BACT</name>
<organism evidence="1 2">
    <name type="scientific">Candidatus Woesebacteria bacterium GW2011_GWA1_39_12</name>
    <dbReference type="NCBI Taxonomy" id="1618549"/>
    <lineage>
        <taxon>Bacteria</taxon>
        <taxon>Candidatus Woeseibacteriota</taxon>
    </lineage>
</organism>
<dbReference type="EMBL" id="LBWA01000012">
    <property type="protein sequence ID" value="KKQ97397.1"/>
    <property type="molecule type" value="Genomic_DNA"/>
</dbReference>
<gene>
    <name evidence="1" type="ORF">UT23_C0012G0007</name>
</gene>
<dbReference type="AlphaFoldDB" id="A0A0G0M279"/>
<accession>A0A0G0M279</accession>